<dbReference type="AlphaFoldDB" id="A0A0G4FDJ3"/>
<protein>
    <submittedName>
        <fullName evidence="2">Uncharacterized protein</fullName>
    </submittedName>
</protein>
<proteinExistence type="predicted"/>
<organism evidence="2">
    <name type="scientific">Chromera velia CCMP2878</name>
    <dbReference type="NCBI Taxonomy" id="1169474"/>
    <lineage>
        <taxon>Eukaryota</taxon>
        <taxon>Sar</taxon>
        <taxon>Alveolata</taxon>
        <taxon>Colpodellida</taxon>
        <taxon>Chromeraceae</taxon>
        <taxon>Chromera</taxon>
    </lineage>
</organism>
<feature type="compositionally biased region" description="Low complexity" evidence="1">
    <location>
        <begin position="113"/>
        <end position="122"/>
    </location>
</feature>
<dbReference type="VEuPathDB" id="CryptoDB:Cvel_16484"/>
<accession>A0A0G4FDJ3</accession>
<sequence length="451" mass="50810">MDGRVTKLSASANEGLTEGSLVELREKILVLQRNRLRTREHVQRQQDHRKQRKILYKTTPTEKQESVKKEQTKIIKEKLQDLLQARLTEIPFLAEEKRAKVLRQVQAEASKQAEAEGAAASSSGGGPGGSGAIPDAGAEVGGESGLEKDGTSKAGGGGEAKDRGDACAFWGLNHREFSIYSISDERHRNWKKEEKEKIVRNFDLLEKSYPSQAYPKEYQMPQFIKTRQEKGDVNSLDLVFLMKKYHEAVKSFPEEEVMLACPPDPSLQQKKIEEREKEAAEPPVKVWKYLQNKKMDQAHLLLMEDKEQKKLLKERLRFQSEMAGEKSLDEGEIEALENLINMPETGVNIADILKKEKEKAAMRKNARSGSSGKKGRDGKGGGSGMEKGGGGAERPQTDEELAVETATSPYFLPFRCRGKERRLQNKREERKGKKEQKNGQERKDCVETEGK</sequence>
<evidence type="ECO:0000256" key="1">
    <source>
        <dbReference type="SAM" id="MobiDB-lite"/>
    </source>
</evidence>
<feature type="compositionally biased region" description="Basic and acidic residues" evidence="1">
    <location>
        <begin position="421"/>
        <end position="451"/>
    </location>
</feature>
<feature type="compositionally biased region" description="Gly residues" evidence="1">
    <location>
        <begin position="380"/>
        <end position="392"/>
    </location>
</feature>
<evidence type="ECO:0000313" key="2">
    <source>
        <dbReference type="EMBL" id="CEM11283.1"/>
    </source>
</evidence>
<feature type="region of interest" description="Disordered" evidence="1">
    <location>
        <begin position="113"/>
        <end position="161"/>
    </location>
</feature>
<feature type="region of interest" description="Disordered" evidence="1">
    <location>
        <begin position="358"/>
        <end position="451"/>
    </location>
</feature>
<reference evidence="2" key="1">
    <citation type="submission" date="2014-11" db="EMBL/GenBank/DDBJ databases">
        <authorList>
            <person name="Otto D Thomas"/>
            <person name="Naeem Raeece"/>
        </authorList>
    </citation>
    <scope>NUCLEOTIDE SEQUENCE</scope>
</reference>
<dbReference type="EMBL" id="CDMZ01000299">
    <property type="protein sequence ID" value="CEM11283.1"/>
    <property type="molecule type" value="Genomic_DNA"/>
</dbReference>
<name>A0A0G4FDJ3_9ALVE</name>
<gene>
    <name evidence="2" type="ORF">Cvel_16484</name>
</gene>